<dbReference type="FunFam" id="1.10.10.2830:FF:000001">
    <property type="entry name" value="Chromosome partitioning protein ParB"/>
    <property type="match status" value="1"/>
</dbReference>
<dbReference type="Gene3D" id="1.10.10.2830">
    <property type="match status" value="1"/>
</dbReference>
<dbReference type="Pfam" id="PF17762">
    <property type="entry name" value="HTH_ParB"/>
    <property type="match status" value="1"/>
</dbReference>
<dbReference type="PANTHER" id="PTHR33375:SF1">
    <property type="entry name" value="CHROMOSOME-PARTITIONING PROTEIN PARB-RELATED"/>
    <property type="match status" value="1"/>
</dbReference>
<dbReference type="EMBL" id="UOFR01000056">
    <property type="protein sequence ID" value="VAW97922.1"/>
    <property type="molecule type" value="Genomic_DNA"/>
</dbReference>
<dbReference type="GO" id="GO:0007059">
    <property type="term" value="P:chromosome segregation"/>
    <property type="evidence" value="ECO:0007669"/>
    <property type="project" value="UniProtKB-KW"/>
</dbReference>
<evidence type="ECO:0000259" key="4">
    <source>
        <dbReference type="SMART" id="SM00470"/>
    </source>
</evidence>
<dbReference type="SUPFAM" id="SSF110849">
    <property type="entry name" value="ParB/Sulfiredoxin"/>
    <property type="match status" value="1"/>
</dbReference>
<dbReference type="InterPro" id="IPR041468">
    <property type="entry name" value="HTH_ParB/Spo0J"/>
</dbReference>
<evidence type="ECO:0000256" key="1">
    <source>
        <dbReference type="ARBA" id="ARBA00006295"/>
    </source>
</evidence>
<dbReference type="GO" id="GO:0045881">
    <property type="term" value="P:positive regulation of sporulation resulting in formation of a cellular spore"/>
    <property type="evidence" value="ECO:0007669"/>
    <property type="project" value="TreeGrafter"/>
</dbReference>
<evidence type="ECO:0000313" key="5">
    <source>
        <dbReference type="EMBL" id="VAW97922.1"/>
    </source>
</evidence>
<dbReference type="CDD" id="cd16393">
    <property type="entry name" value="SPO0J_N"/>
    <property type="match status" value="1"/>
</dbReference>
<dbReference type="NCBIfam" id="TIGR00180">
    <property type="entry name" value="parB_part"/>
    <property type="match status" value="1"/>
</dbReference>
<name>A0A3B1ADB3_9ZZZZ</name>
<dbReference type="SUPFAM" id="SSF109709">
    <property type="entry name" value="KorB DNA-binding domain-like"/>
    <property type="match status" value="1"/>
</dbReference>
<sequence length="289" mass="31273">MKKRGLGRGLDALLGSSTISDTAASAKGEAGLREVAVDLIDRSPYQPRVDFNEEALQELADSIRAQGVIQPVVVRPNLTTPGRFELIAGERRWRAAQLAGLHEVPTVIREVDDQAAMAMSLIENIQRQALNPIEEAVALNRLIDEFGLTHEQTAEAVGRSRAAVSNMLRLLNLEAGVKAMLEQGKLEMGHARALLGLRGGAQFKAAQEVEHKGLSVRETERLVKKIGSPAAVKASTVKIVDPDTERLEQDLSEKLGARVQFQAGKGGKGKLVITYNSNDELDGILAHIK</sequence>
<dbReference type="GO" id="GO:0003677">
    <property type="term" value="F:DNA binding"/>
    <property type="evidence" value="ECO:0007669"/>
    <property type="project" value="UniProtKB-KW"/>
</dbReference>
<dbReference type="AlphaFoldDB" id="A0A3B1ADB3"/>
<protein>
    <submittedName>
        <fullName evidence="5">Chromosome (Plasmid) partitioning protein ParB</fullName>
    </submittedName>
</protein>
<comment type="similarity">
    <text evidence="1">Belongs to the ParB family.</text>
</comment>
<accession>A0A3B1ADB3</accession>
<dbReference type="Pfam" id="PF02195">
    <property type="entry name" value="ParB_N"/>
    <property type="match status" value="1"/>
</dbReference>
<reference evidence="5" key="1">
    <citation type="submission" date="2018-06" db="EMBL/GenBank/DDBJ databases">
        <authorList>
            <person name="Zhirakovskaya E."/>
        </authorList>
    </citation>
    <scope>NUCLEOTIDE SEQUENCE</scope>
</reference>
<dbReference type="InterPro" id="IPR050336">
    <property type="entry name" value="Chromosome_partition/occlusion"/>
</dbReference>
<dbReference type="FunFam" id="3.90.1530.30:FF:000001">
    <property type="entry name" value="Chromosome partitioning protein ParB"/>
    <property type="match status" value="1"/>
</dbReference>
<keyword evidence="3" id="KW-0238">DNA-binding</keyword>
<gene>
    <name evidence="5" type="ORF">MNBD_GAMMA21-691</name>
</gene>
<evidence type="ECO:0000256" key="2">
    <source>
        <dbReference type="ARBA" id="ARBA00022829"/>
    </source>
</evidence>
<dbReference type="Pfam" id="PF23552">
    <property type="entry name" value="ParB_C"/>
    <property type="match status" value="1"/>
</dbReference>
<organism evidence="5">
    <name type="scientific">hydrothermal vent metagenome</name>
    <dbReference type="NCBI Taxonomy" id="652676"/>
    <lineage>
        <taxon>unclassified sequences</taxon>
        <taxon>metagenomes</taxon>
        <taxon>ecological metagenomes</taxon>
    </lineage>
</organism>
<dbReference type="InterPro" id="IPR036086">
    <property type="entry name" value="ParB/Sulfiredoxin_sf"/>
</dbReference>
<dbReference type="PANTHER" id="PTHR33375">
    <property type="entry name" value="CHROMOSOME-PARTITIONING PROTEIN PARB-RELATED"/>
    <property type="match status" value="1"/>
</dbReference>
<dbReference type="InterPro" id="IPR057240">
    <property type="entry name" value="ParB_dimer_C"/>
</dbReference>
<keyword evidence="2" id="KW-0159">Chromosome partition</keyword>
<feature type="domain" description="ParB-like N-terminal" evidence="4">
    <location>
        <begin position="33"/>
        <end position="125"/>
    </location>
</feature>
<dbReference type="Gene3D" id="3.90.1530.30">
    <property type="match status" value="1"/>
</dbReference>
<dbReference type="SMART" id="SM00470">
    <property type="entry name" value="ParB"/>
    <property type="match status" value="1"/>
</dbReference>
<proteinExistence type="inferred from homology"/>
<evidence type="ECO:0000256" key="3">
    <source>
        <dbReference type="ARBA" id="ARBA00023125"/>
    </source>
</evidence>
<dbReference type="InterPro" id="IPR003115">
    <property type="entry name" value="ParB_N"/>
</dbReference>
<dbReference type="GO" id="GO:0005694">
    <property type="term" value="C:chromosome"/>
    <property type="evidence" value="ECO:0007669"/>
    <property type="project" value="TreeGrafter"/>
</dbReference>
<dbReference type="InterPro" id="IPR004437">
    <property type="entry name" value="ParB/RepB/Spo0J"/>
</dbReference>